<evidence type="ECO:0000313" key="3">
    <source>
        <dbReference type="Proteomes" id="UP001321473"/>
    </source>
</evidence>
<accession>A0AAQ4DD08</accession>
<reference evidence="2 3" key="1">
    <citation type="journal article" date="2023" name="Arcadia Sci">
        <title>De novo assembly of a long-read Amblyomma americanum tick genome.</title>
        <authorList>
            <person name="Chou S."/>
            <person name="Poskanzer K.E."/>
            <person name="Rollins M."/>
            <person name="Thuy-Boun P.S."/>
        </authorList>
    </citation>
    <scope>NUCLEOTIDE SEQUENCE [LARGE SCALE GENOMIC DNA]</scope>
    <source>
        <strain evidence="2">F_SG_1</strain>
        <tissue evidence="2">Salivary glands</tissue>
    </source>
</reference>
<sequence>MYSAALIYFLVIIWMHSRSTLLLIKDTERTSTTVMRLYHIHIAKFYITSTSQNKISHPRHKIEAYIHTRKCDFKSTSQNRKSHPNLKIGHHIHGNRTKSDVNPHQEIGHHNHIKKSDITSTSGNRTPQPHQKITSHPHH</sequence>
<gene>
    <name evidence="2" type="ORF">V5799_028384</name>
</gene>
<comment type="caution">
    <text evidence="2">The sequence shown here is derived from an EMBL/GenBank/DDBJ whole genome shotgun (WGS) entry which is preliminary data.</text>
</comment>
<dbReference type="EMBL" id="JARKHS020032216">
    <property type="protein sequence ID" value="KAK8760348.1"/>
    <property type="molecule type" value="Genomic_DNA"/>
</dbReference>
<feature type="compositionally biased region" description="Basic residues" evidence="1">
    <location>
        <begin position="80"/>
        <end position="96"/>
    </location>
</feature>
<proteinExistence type="predicted"/>
<feature type="compositionally biased region" description="Basic and acidic residues" evidence="1">
    <location>
        <begin position="97"/>
        <end position="117"/>
    </location>
</feature>
<dbReference type="AlphaFoldDB" id="A0AAQ4DD08"/>
<name>A0AAQ4DD08_AMBAM</name>
<evidence type="ECO:0000256" key="1">
    <source>
        <dbReference type="SAM" id="MobiDB-lite"/>
    </source>
</evidence>
<feature type="region of interest" description="Disordered" evidence="1">
    <location>
        <begin position="74"/>
        <end position="139"/>
    </location>
</feature>
<evidence type="ECO:0000313" key="2">
    <source>
        <dbReference type="EMBL" id="KAK8760348.1"/>
    </source>
</evidence>
<organism evidence="2 3">
    <name type="scientific">Amblyomma americanum</name>
    <name type="common">Lone star tick</name>
    <dbReference type="NCBI Taxonomy" id="6943"/>
    <lineage>
        <taxon>Eukaryota</taxon>
        <taxon>Metazoa</taxon>
        <taxon>Ecdysozoa</taxon>
        <taxon>Arthropoda</taxon>
        <taxon>Chelicerata</taxon>
        <taxon>Arachnida</taxon>
        <taxon>Acari</taxon>
        <taxon>Parasitiformes</taxon>
        <taxon>Ixodida</taxon>
        <taxon>Ixodoidea</taxon>
        <taxon>Ixodidae</taxon>
        <taxon>Amblyomminae</taxon>
        <taxon>Amblyomma</taxon>
    </lineage>
</organism>
<dbReference type="Proteomes" id="UP001321473">
    <property type="component" value="Unassembled WGS sequence"/>
</dbReference>
<keyword evidence="3" id="KW-1185">Reference proteome</keyword>
<feature type="compositionally biased region" description="Polar residues" evidence="1">
    <location>
        <begin position="118"/>
        <end position="132"/>
    </location>
</feature>
<protein>
    <submittedName>
        <fullName evidence="2">Uncharacterized protein</fullName>
    </submittedName>
</protein>